<organism evidence="2 3">
    <name type="scientific">Roseomonas genomospecies 6</name>
    <dbReference type="NCBI Taxonomy" id="214106"/>
    <lineage>
        <taxon>Bacteria</taxon>
        <taxon>Pseudomonadati</taxon>
        <taxon>Pseudomonadota</taxon>
        <taxon>Alphaproteobacteria</taxon>
        <taxon>Acetobacterales</taxon>
        <taxon>Roseomonadaceae</taxon>
        <taxon>Roseomonas</taxon>
    </lineage>
</organism>
<evidence type="ECO:0000256" key="1">
    <source>
        <dbReference type="SAM" id="MobiDB-lite"/>
    </source>
</evidence>
<keyword evidence="3" id="KW-1185">Reference proteome</keyword>
<gene>
    <name evidence="2" type="ORF">DS843_22440</name>
</gene>
<reference evidence="2 3" key="1">
    <citation type="submission" date="2018-07" db="EMBL/GenBank/DDBJ databases">
        <title>Genome sequence of Azospirillum sp. ATCC 49961.</title>
        <authorList>
            <person name="Sant'Anna F.H."/>
            <person name="Baldani J.I."/>
            <person name="Zilli J.E."/>
            <person name="Reis V.M."/>
            <person name="Hartmann A."/>
            <person name="Cruz L."/>
            <person name="de Souza E.M."/>
            <person name="de Oliveira Pedrosa F."/>
            <person name="Passaglia L.M.P."/>
        </authorList>
    </citation>
    <scope>NUCLEOTIDE SEQUENCE [LARGE SCALE GENOMIC DNA]</scope>
    <source>
        <strain evidence="2 3">ATCC 49961</strain>
    </source>
</reference>
<dbReference type="Proteomes" id="UP000480854">
    <property type="component" value="Unassembled WGS sequence"/>
</dbReference>
<dbReference type="EMBL" id="QOKW01000022">
    <property type="protein sequence ID" value="KAA0677601.1"/>
    <property type="molecule type" value="Genomic_DNA"/>
</dbReference>
<feature type="compositionally biased region" description="Basic and acidic residues" evidence="1">
    <location>
        <begin position="211"/>
        <end position="224"/>
    </location>
</feature>
<comment type="caution">
    <text evidence="2">The sequence shown here is derived from an EMBL/GenBank/DDBJ whole genome shotgun (WGS) entry which is preliminary data.</text>
</comment>
<accession>A0A9W7NGQ7</accession>
<evidence type="ECO:0000313" key="3">
    <source>
        <dbReference type="Proteomes" id="UP000480854"/>
    </source>
</evidence>
<feature type="region of interest" description="Disordered" evidence="1">
    <location>
        <begin position="203"/>
        <end position="225"/>
    </location>
</feature>
<sequence>MIWSFDYDADQWEALRQSHRRGEVALTLPCCGEELDLVARGETLYFRHRPGTLCDAVEHAGGAGEEADRHGAVAEPADRDELMSVIRWAIQRVGWRETQRDGSRIPKRVECERDGRKAVILLQTRRLPEGHRRQTDLVSRSFEVPSLWFFTRNVGIPEGLPPEMANVLPIDQPVVTRDVRDMVRDRVARFLGRIADGAFQLPERPVAPPQRDVREGRPGGDRAEIPALDDPEWIYTYLHLPDRPPILTLRERSRVWGLIVTERHPLAHLGTYSDSPEPAEKTR</sequence>
<protein>
    <submittedName>
        <fullName evidence="2">Uncharacterized protein</fullName>
    </submittedName>
</protein>
<name>A0A9W7NGQ7_9PROT</name>
<proteinExistence type="predicted"/>
<evidence type="ECO:0000313" key="2">
    <source>
        <dbReference type="EMBL" id="KAA0677601.1"/>
    </source>
</evidence>
<dbReference type="AlphaFoldDB" id="A0A9W7NGQ7"/>